<feature type="repeat" description="WD" evidence="7">
    <location>
        <begin position="294"/>
        <end position="335"/>
    </location>
</feature>
<protein>
    <recommendedName>
        <fullName evidence="6">Pleiotropic regulator 1</fullName>
    </recommendedName>
</protein>
<dbReference type="InterPro" id="IPR019775">
    <property type="entry name" value="WD40_repeat_CS"/>
</dbReference>
<dbReference type="InterPro" id="IPR001680">
    <property type="entry name" value="WD40_rpt"/>
</dbReference>
<dbReference type="AlphaFoldDB" id="A0ABD3WZ27"/>
<organism evidence="8 9">
    <name type="scientific">Sinanodonta woodiana</name>
    <name type="common">Chinese pond mussel</name>
    <name type="synonym">Anodonta woodiana</name>
    <dbReference type="NCBI Taxonomy" id="1069815"/>
    <lineage>
        <taxon>Eukaryota</taxon>
        <taxon>Metazoa</taxon>
        <taxon>Spiralia</taxon>
        <taxon>Lophotrochozoa</taxon>
        <taxon>Mollusca</taxon>
        <taxon>Bivalvia</taxon>
        <taxon>Autobranchia</taxon>
        <taxon>Heteroconchia</taxon>
        <taxon>Palaeoheterodonta</taxon>
        <taxon>Unionida</taxon>
        <taxon>Unionoidea</taxon>
        <taxon>Unionidae</taxon>
        <taxon>Unioninae</taxon>
        <taxon>Sinanodonta</taxon>
    </lineage>
</organism>
<dbReference type="PANTHER" id="PTHR19923:SF0">
    <property type="entry name" value="PLEIOTROPIC REGULATOR 1"/>
    <property type="match status" value="1"/>
</dbReference>
<dbReference type="EMBL" id="JBJQND010000004">
    <property type="protein sequence ID" value="KAL3879209.1"/>
    <property type="molecule type" value="Genomic_DNA"/>
</dbReference>
<comment type="subunit">
    <text evidence="5">Identified in the spliceosome C complex. Component of the PRP19-CDC5L splicing complex composed of a core complex comprising a homotetramer of PRPF19, CDC5L, PLRG1 and BCAS2, and at least three less stably associated proteins CTNNBL1, CWC15 and HSPA8. Interacts (via its WD40 repeat domain) directly with CDC5L (via its C-terminal); the interaction is required for mRNA splicing but not for spliceosome assembly. Component of the minor spliceosome, which splices U12-type introns. Within this complex, interacts with CRIPT. Also interacts directly in the complex with BCAS2 and PRPF19. Interacts with USB1.</text>
</comment>
<keyword evidence="9" id="KW-1185">Reference proteome</keyword>
<proteinExistence type="inferred from homology"/>
<feature type="repeat" description="WD" evidence="7">
    <location>
        <begin position="377"/>
        <end position="417"/>
    </location>
</feature>
<dbReference type="InterPro" id="IPR045241">
    <property type="entry name" value="Prp46/PLRG1-like"/>
</dbReference>
<comment type="caution">
    <text evidence="8">The sequence shown here is derived from an EMBL/GenBank/DDBJ whole genome shotgun (WGS) entry which is preliminary data.</text>
</comment>
<dbReference type="SMART" id="SM00320">
    <property type="entry name" value="WD40"/>
    <property type="match status" value="7"/>
</dbReference>
<feature type="repeat" description="WD" evidence="7">
    <location>
        <begin position="210"/>
        <end position="251"/>
    </location>
</feature>
<evidence type="ECO:0000256" key="7">
    <source>
        <dbReference type="PROSITE-ProRule" id="PRU00221"/>
    </source>
</evidence>
<keyword evidence="1 7" id="KW-0853">WD repeat</keyword>
<keyword evidence="2" id="KW-0677">Repeat</keyword>
<feature type="repeat" description="WD" evidence="7">
    <location>
        <begin position="168"/>
        <end position="209"/>
    </location>
</feature>
<accession>A0ABD3WZ27</accession>
<reference evidence="8 9" key="1">
    <citation type="submission" date="2024-11" db="EMBL/GenBank/DDBJ databases">
        <title>Chromosome-level genome assembly of the freshwater bivalve Anodonta woodiana.</title>
        <authorList>
            <person name="Chen X."/>
        </authorList>
    </citation>
    <scope>NUCLEOTIDE SEQUENCE [LARGE SCALE GENOMIC DNA]</scope>
    <source>
        <strain evidence="8">MN2024</strain>
        <tissue evidence="8">Gills</tissue>
    </source>
</reference>
<dbReference type="InterPro" id="IPR015943">
    <property type="entry name" value="WD40/YVTN_repeat-like_dom_sf"/>
</dbReference>
<evidence type="ECO:0000313" key="8">
    <source>
        <dbReference type="EMBL" id="KAL3879209.1"/>
    </source>
</evidence>
<feature type="repeat" description="WD" evidence="7">
    <location>
        <begin position="252"/>
        <end position="293"/>
    </location>
</feature>
<evidence type="ECO:0000256" key="2">
    <source>
        <dbReference type="ARBA" id="ARBA00022737"/>
    </source>
</evidence>
<comment type="function">
    <text evidence="4">Involved in pre-mRNA splicing as component of the spliceosome. Component of the PRP19-CDC5L complex that forms an integral part of the spliceosome and is required for activating pre-mRNA splicing. As a component of the minor spliceosome, involved in the splicing of U12-type introns in pre-mRNAs.</text>
</comment>
<name>A0ABD3WZ27_SINWO</name>
<dbReference type="SUPFAM" id="SSF50978">
    <property type="entry name" value="WD40 repeat-like"/>
    <property type="match status" value="1"/>
</dbReference>
<evidence type="ECO:0000256" key="1">
    <source>
        <dbReference type="ARBA" id="ARBA00022574"/>
    </source>
</evidence>
<dbReference type="InterPro" id="IPR036322">
    <property type="entry name" value="WD40_repeat_dom_sf"/>
</dbReference>
<dbReference type="Pfam" id="PF00400">
    <property type="entry name" value="WD40"/>
    <property type="match status" value="7"/>
</dbReference>
<dbReference type="PROSITE" id="PS50082">
    <property type="entry name" value="WD_REPEATS_2"/>
    <property type="match status" value="5"/>
</dbReference>
<dbReference type="PANTHER" id="PTHR19923">
    <property type="entry name" value="WD40 REPEAT PROTEINPRL1/PRL2-RELATED"/>
    <property type="match status" value="1"/>
</dbReference>
<evidence type="ECO:0000256" key="6">
    <source>
        <dbReference type="ARBA" id="ARBA00073631"/>
    </source>
</evidence>
<dbReference type="PRINTS" id="PR00320">
    <property type="entry name" value="GPROTEINBRPT"/>
</dbReference>
<dbReference type="PROSITE" id="PS50294">
    <property type="entry name" value="WD_REPEATS_REGION"/>
    <property type="match status" value="5"/>
</dbReference>
<comment type="similarity">
    <text evidence="3">Belongs to the WD repeat PRL1/PRL2 family.</text>
</comment>
<evidence type="ECO:0000313" key="9">
    <source>
        <dbReference type="Proteomes" id="UP001634394"/>
    </source>
</evidence>
<dbReference type="FunFam" id="2.130.10.10:FF:000012">
    <property type="entry name" value="Putative pleiotropic regulator 1"/>
    <property type="match status" value="1"/>
</dbReference>
<sequence>MVEEVQKHSVHTLVFRSLKRTHDMFLAEQGNIPIKDEKSHLLRKLVKIDVEYGLVKNLPKQNRPKDELRDKHSEINKVHDLQHPWPGEMLALTMDPSQVVPVYGDQSRLTDTQTGMGGQERQMIGQLDRSDPSKALVTIGQQQALVPKKAPTMPKPAWHPPWKLFRVISGHQGWVRCIAVEPGNEWFATGAADRIIKIWDLATGTLKLSLTGHISAVRGLAVSPRQPYLFSCGEDKQVRCWDLEYNKAIRHYHGHLSACYALDIHPMIDVLVTCGRDGTARVWDMRTKACVHTLTGHTNTVAAVKCQAAEPQVVTGSHDCTIRLWDLAAGRSRVTLTNHKKSVRSLALHPTQYTFASGSPDNIKQWKFPDGNFIQNLSGHNAIVNSLALNTDNVLVSGADNGSMYFWDWRTGYNFQRIQASVQPGSIDSEAGIFAMAFDQSNSRLITAEADKTIKIYKEDDTATEETHPINWRPDIIKKKRY</sequence>
<evidence type="ECO:0000256" key="3">
    <source>
        <dbReference type="ARBA" id="ARBA00025726"/>
    </source>
</evidence>
<dbReference type="Proteomes" id="UP001634394">
    <property type="component" value="Unassembled WGS sequence"/>
</dbReference>
<dbReference type="PROSITE" id="PS00678">
    <property type="entry name" value="WD_REPEATS_1"/>
    <property type="match status" value="2"/>
</dbReference>
<dbReference type="Gene3D" id="2.130.10.10">
    <property type="entry name" value="YVTN repeat-like/Quinoprotein amine dehydrogenase"/>
    <property type="match status" value="1"/>
</dbReference>
<gene>
    <name evidence="8" type="ORF">ACJMK2_031516</name>
</gene>
<evidence type="ECO:0000256" key="4">
    <source>
        <dbReference type="ARBA" id="ARBA00046238"/>
    </source>
</evidence>
<dbReference type="InterPro" id="IPR020472">
    <property type="entry name" value="WD40_PAC1"/>
</dbReference>
<dbReference type="CDD" id="cd00200">
    <property type="entry name" value="WD40"/>
    <property type="match status" value="1"/>
</dbReference>
<evidence type="ECO:0000256" key="5">
    <source>
        <dbReference type="ARBA" id="ARBA00062641"/>
    </source>
</evidence>